<accession>A0A6C0ICI9</accession>
<dbReference type="AlphaFoldDB" id="A0A6C0ICI9"/>
<protein>
    <submittedName>
        <fullName evidence="1">Uncharacterized protein</fullName>
    </submittedName>
</protein>
<sequence length="190" mass="22366">MHFWKPLASLWTLFTSIPTNTDTSIVLSPGTCCLAFKMTQPERFPVPLPPHLVLEKEDDNYLWMILSRGQRLDVWTLAMDTRTRQETWIHLDTRDHTPWFGFPLPFCCWLPLPDELRVMDRQGNIHRVSPQHSIQGLPLCIGYFQEDQWAACRESRPSLSVYIPSETRWCMKPTSTFEKYALFNPYVLYD</sequence>
<proteinExistence type="predicted"/>
<reference evidence="1" key="1">
    <citation type="journal article" date="2020" name="Nature">
        <title>Giant virus diversity and host interactions through global metagenomics.</title>
        <authorList>
            <person name="Schulz F."/>
            <person name="Roux S."/>
            <person name="Paez-Espino D."/>
            <person name="Jungbluth S."/>
            <person name="Walsh D.A."/>
            <person name="Denef V.J."/>
            <person name="McMahon K.D."/>
            <person name="Konstantinidis K.T."/>
            <person name="Eloe-Fadrosh E.A."/>
            <person name="Kyrpides N.C."/>
            <person name="Woyke T."/>
        </authorList>
    </citation>
    <scope>NUCLEOTIDE SEQUENCE</scope>
    <source>
        <strain evidence="1">GVMAG-M-3300023184-71</strain>
    </source>
</reference>
<organism evidence="1">
    <name type="scientific">viral metagenome</name>
    <dbReference type="NCBI Taxonomy" id="1070528"/>
    <lineage>
        <taxon>unclassified sequences</taxon>
        <taxon>metagenomes</taxon>
        <taxon>organismal metagenomes</taxon>
    </lineage>
</organism>
<evidence type="ECO:0000313" key="1">
    <source>
        <dbReference type="EMBL" id="QHT90778.1"/>
    </source>
</evidence>
<dbReference type="EMBL" id="MN740158">
    <property type="protein sequence ID" value="QHT90778.1"/>
    <property type="molecule type" value="Genomic_DNA"/>
</dbReference>
<name>A0A6C0ICI9_9ZZZZ</name>